<evidence type="ECO:0000313" key="3">
    <source>
        <dbReference type="Proteomes" id="UP000505355"/>
    </source>
</evidence>
<reference evidence="2 3" key="1">
    <citation type="submission" date="2020-05" db="EMBL/GenBank/DDBJ databases">
        <title>Mucilaginibacter mali sp. nov.</title>
        <authorList>
            <person name="Kim H.S."/>
            <person name="Lee K.C."/>
            <person name="Suh M.K."/>
            <person name="Kim J.-S."/>
            <person name="Han K.-I."/>
            <person name="Eom M.K."/>
            <person name="Shin Y.K."/>
            <person name="Lee J.-S."/>
        </authorList>
    </citation>
    <scope>NUCLEOTIDE SEQUENCE [LARGE SCALE GENOMIC DNA]</scope>
    <source>
        <strain evidence="2 3">G2-14</strain>
    </source>
</reference>
<proteinExistence type="predicted"/>
<dbReference type="EMBL" id="CP054139">
    <property type="protein sequence ID" value="QKJ31259.1"/>
    <property type="molecule type" value="Genomic_DNA"/>
</dbReference>
<gene>
    <name evidence="2" type="ORF">HQ865_16335</name>
</gene>
<dbReference type="InterPro" id="IPR010982">
    <property type="entry name" value="Lambda_DNA-bd_dom_sf"/>
</dbReference>
<dbReference type="CDD" id="cd00093">
    <property type="entry name" value="HTH_XRE"/>
    <property type="match status" value="1"/>
</dbReference>
<dbReference type="InterPro" id="IPR001387">
    <property type="entry name" value="Cro/C1-type_HTH"/>
</dbReference>
<dbReference type="GO" id="GO:0003677">
    <property type="term" value="F:DNA binding"/>
    <property type="evidence" value="ECO:0007669"/>
    <property type="project" value="InterPro"/>
</dbReference>
<dbReference type="Proteomes" id="UP000505355">
    <property type="component" value="Chromosome"/>
</dbReference>
<protein>
    <submittedName>
        <fullName evidence="2">Helix-turn-helix transcriptional regulator</fullName>
    </submittedName>
</protein>
<keyword evidence="3" id="KW-1185">Reference proteome</keyword>
<dbReference type="SUPFAM" id="SSF47413">
    <property type="entry name" value="lambda repressor-like DNA-binding domains"/>
    <property type="match status" value="1"/>
</dbReference>
<sequence length="70" mass="8054">MSGINIEYILHNIRKTRERSYFSQEYMAAKMHIGQNAYSKIELRKTKLTVEHLFAIADALGVEVAELLAQ</sequence>
<dbReference type="Gene3D" id="1.10.260.40">
    <property type="entry name" value="lambda repressor-like DNA-binding domains"/>
    <property type="match status" value="1"/>
</dbReference>
<evidence type="ECO:0000313" key="2">
    <source>
        <dbReference type="EMBL" id="QKJ31259.1"/>
    </source>
</evidence>
<dbReference type="SMART" id="SM00530">
    <property type="entry name" value="HTH_XRE"/>
    <property type="match status" value="1"/>
</dbReference>
<dbReference type="RefSeq" id="WP_173415924.1">
    <property type="nucleotide sequence ID" value="NZ_CP054139.1"/>
</dbReference>
<dbReference type="Pfam" id="PF01381">
    <property type="entry name" value="HTH_3"/>
    <property type="match status" value="1"/>
</dbReference>
<evidence type="ECO:0000259" key="1">
    <source>
        <dbReference type="PROSITE" id="PS50943"/>
    </source>
</evidence>
<dbReference type="KEGG" id="mmab:HQ865_16335"/>
<dbReference type="AlphaFoldDB" id="A0A7D4UE57"/>
<accession>A0A7D4UE57</accession>
<feature type="domain" description="HTH cro/C1-type" evidence="1">
    <location>
        <begin position="13"/>
        <end position="67"/>
    </location>
</feature>
<dbReference type="PROSITE" id="PS50943">
    <property type="entry name" value="HTH_CROC1"/>
    <property type="match status" value="1"/>
</dbReference>
<name>A0A7D4UE57_9SPHI</name>
<organism evidence="2 3">
    <name type="scientific">Mucilaginibacter mali</name>
    <dbReference type="NCBI Taxonomy" id="2740462"/>
    <lineage>
        <taxon>Bacteria</taxon>
        <taxon>Pseudomonadati</taxon>
        <taxon>Bacteroidota</taxon>
        <taxon>Sphingobacteriia</taxon>
        <taxon>Sphingobacteriales</taxon>
        <taxon>Sphingobacteriaceae</taxon>
        <taxon>Mucilaginibacter</taxon>
    </lineage>
</organism>